<dbReference type="AlphaFoldDB" id="A0A8T3BPP6"/>
<reference evidence="3" key="1">
    <citation type="journal article" date="2022" name="Front. Genet.">
        <title>Chromosome-Scale Assembly of the Dendrobium nobile Genome Provides Insights Into the Molecular Mechanism of the Biosynthesis of the Medicinal Active Ingredient of Dendrobium.</title>
        <authorList>
            <person name="Xu Q."/>
            <person name="Niu S.-C."/>
            <person name="Li K.-L."/>
            <person name="Zheng P.-J."/>
            <person name="Zhang X.-J."/>
            <person name="Jia Y."/>
            <person name="Liu Y."/>
            <person name="Niu Y.-X."/>
            <person name="Yu L.-H."/>
            <person name="Chen D.-F."/>
            <person name="Zhang G.-Q."/>
        </authorList>
    </citation>
    <scope>NUCLEOTIDE SEQUENCE</scope>
    <source>
        <tissue evidence="3">Leaf</tissue>
    </source>
</reference>
<dbReference type="OrthoDB" id="682893at2759"/>
<dbReference type="InterPro" id="IPR025836">
    <property type="entry name" value="Zn_knuckle_CX2CX4HX4C"/>
</dbReference>
<dbReference type="Pfam" id="PF14392">
    <property type="entry name" value="zf-CCHC_4"/>
    <property type="match status" value="1"/>
</dbReference>
<dbReference type="GO" id="GO:0008270">
    <property type="term" value="F:zinc ion binding"/>
    <property type="evidence" value="ECO:0007669"/>
    <property type="project" value="UniProtKB-KW"/>
</dbReference>
<dbReference type="InterPro" id="IPR025558">
    <property type="entry name" value="DUF4283"/>
</dbReference>
<feature type="domain" description="CCHC-type" evidence="2">
    <location>
        <begin position="327"/>
        <end position="340"/>
    </location>
</feature>
<sequence>MDENCNSHALDINFSDKIINPRNSLNFDNCTPTACKIGSTTKETDGNGVLQEIQIIEDLGRTGTNVCAKVQDSLDVNLLNSDLLKVRDCEAGELGNCSIQKEIIDRPKILTCNSDLNVWKKKANIKVSDLNFGENFTKEDGVVKLHVEKEIENSNRLQKALVIKVFGNNVPFNVISIELRKQWSRIGKFHLTQLGLGWVLCAFEEQESLEEIIASDPWYVNGNIVGMDRWTASFSPTSFKELIAPIWIRMPNLPLQCWDEVNVCRIASMVGYPYLIDRNMFQWSRREFARVCVRVKLDEQLPLGVWVEGELGKFYQNIEYERLPTFCFKCGKLGHLREECLKKSIPVIIKLGGEVSKVDKVSEPTSKSQVVASNIEVNKEMYGPWIHVDCKKKENSENSF</sequence>
<name>A0A8T3BPP6_DENNO</name>
<evidence type="ECO:0000313" key="3">
    <source>
        <dbReference type="EMBL" id="KAI0516022.1"/>
    </source>
</evidence>
<keyword evidence="1" id="KW-0863">Zinc-finger</keyword>
<dbReference type="InterPro" id="IPR040256">
    <property type="entry name" value="At4g02000-like"/>
</dbReference>
<dbReference type="EMBL" id="JAGYWB010000007">
    <property type="protein sequence ID" value="KAI0516022.1"/>
    <property type="molecule type" value="Genomic_DNA"/>
</dbReference>
<evidence type="ECO:0000259" key="2">
    <source>
        <dbReference type="PROSITE" id="PS50158"/>
    </source>
</evidence>
<evidence type="ECO:0000313" key="4">
    <source>
        <dbReference type="Proteomes" id="UP000829196"/>
    </source>
</evidence>
<evidence type="ECO:0000256" key="1">
    <source>
        <dbReference type="PROSITE-ProRule" id="PRU00047"/>
    </source>
</evidence>
<dbReference type="InterPro" id="IPR001878">
    <property type="entry name" value="Znf_CCHC"/>
</dbReference>
<comment type="caution">
    <text evidence="3">The sequence shown here is derived from an EMBL/GenBank/DDBJ whole genome shotgun (WGS) entry which is preliminary data.</text>
</comment>
<accession>A0A8T3BPP6</accession>
<dbReference type="GO" id="GO:0003676">
    <property type="term" value="F:nucleic acid binding"/>
    <property type="evidence" value="ECO:0007669"/>
    <property type="project" value="InterPro"/>
</dbReference>
<organism evidence="3 4">
    <name type="scientific">Dendrobium nobile</name>
    <name type="common">Orchid</name>
    <dbReference type="NCBI Taxonomy" id="94219"/>
    <lineage>
        <taxon>Eukaryota</taxon>
        <taxon>Viridiplantae</taxon>
        <taxon>Streptophyta</taxon>
        <taxon>Embryophyta</taxon>
        <taxon>Tracheophyta</taxon>
        <taxon>Spermatophyta</taxon>
        <taxon>Magnoliopsida</taxon>
        <taxon>Liliopsida</taxon>
        <taxon>Asparagales</taxon>
        <taxon>Orchidaceae</taxon>
        <taxon>Epidendroideae</taxon>
        <taxon>Malaxideae</taxon>
        <taxon>Dendrobiinae</taxon>
        <taxon>Dendrobium</taxon>
    </lineage>
</organism>
<dbReference type="PROSITE" id="PS50158">
    <property type="entry name" value="ZF_CCHC"/>
    <property type="match status" value="1"/>
</dbReference>
<dbReference type="PANTHER" id="PTHR31286:SF99">
    <property type="entry name" value="DUF4283 DOMAIN-CONTAINING PROTEIN"/>
    <property type="match status" value="1"/>
</dbReference>
<dbReference type="Proteomes" id="UP000829196">
    <property type="component" value="Unassembled WGS sequence"/>
</dbReference>
<keyword evidence="1" id="KW-0862">Zinc</keyword>
<gene>
    <name evidence="3" type="ORF">KFK09_008694</name>
</gene>
<proteinExistence type="predicted"/>
<protein>
    <recommendedName>
        <fullName evidence="2">CCHC-type domain-containing protein</fullName>
    </recommendedName>
</protein>
<dbReference type="PANTHER" id="PTHR31286">
    <property type="entry name" value="GLYCINE-RICH CELL WALL STRUCTURAL PROTEIN 1.8-LIKE"/>
    <property type="match status" value="1"/>
</dbReference>
<keyword evidence="1" id="KW-0479">Metal-binding</keyword>
<dbReference type="Pfam" id="PF14111">
    <property type="entry name" value="DUF4283"/>
    <property type="match status" value="1"/>
</dbReference>
<keyword evidence="4" id="KW-1185">Reference proteome</keyword>